<keyword evidence="7" id="KW-0013">ADP-ribosylation</keyword>
<dbReference type="InterPro" id="IPR004102">
    <property type="entry name" value="Poly(ADP-ribose)pol_reg_dom"/>
</dbReference>
<keyword evidence="4" id="KW-0548">Nucleotidyltransferase</keyword>
<dbReference type="GO" id="GO:1990404">
    <property type="term" value="F:NAD+-protein mono-ADP-ribosyltransferase activity"/>
    <property type="evidence" value="ECO:0007669"/>
    <property type="project" value="TreeGrafter"/>
</dbReference>
<keyword evidence="2 15" id="KW-0328">Glycosyltransferase</keyword>
<evidence type="ECO:0000256" key="10">
    <source>
        <dbReference type="ARBA" id="ARBA00023027"/>
    </source>
</evidence>
<evidence type="ECO:0000256" key="6">
    <source>
        <dbReference type="ARBA" id="ARBA00022737"/>
    </source>
</evidence>
<dbReference type="SMART" id="SM00773">
    <property type="entry name" value="WGR"/>
    <property type="match status" value="1"/>
</dbReference>
<evidence type="ECO:0000259" key="17">
    <source>
        <dbReference type="PROSITE" id="PS51060"/>
    </source>
</evidence>
<evidence type="ECO:0000256" key="11">
    <source>
        <dbReference type="ARBA" id="ARBA00023125"/>
    </source>
</evidence>
<keyword evidence="3 15" id="KW-0808">Transferase</keyword>
<dbReference type="PROSITE" id="PS51977">
    <property type="entry name" value="WGR"/>
    <property type="match status" value="1"/>
</dbReference>
<comment type="subcellular location">
    <subcellularLocation>
        <location evidence="1">Nucleus</location>
    </subcellularLocation>
</comment>
<dbReference type="InterPro" id="IPR036616">
    <property type="entry name" value="Poly(ADP-ribose)pol_reg_dom_sf"/>
</dbReference>
<evidence type="ECO:0000313" key="19">
    <source>
        <dbReference type="Proteomes" id="UP000050790"/>
    </source>
</evidence>
<dbReference type="PROSITE" id="PS51060">
    <property type="entry name" value="PARP_ALPHA_HD"/>
    <property type="match status" value="1"/>
</dbReference>
<organism evidence="19 20">
    <name type="scientific">Schistosoma margrebowiei</name>
    <dbReference type="NCBI Taxonomy" id="48269"/>
    <lineage>
        <taxon>Eukaryota</taxon>
        <taxon>Metazoa</taxon>
        <taxon>Spiralia</taxon>
        <taxon>Lophotrochozoa</taxon>
        <taxon>Platyhelminthes</taxon>
        <taxon>Trematoda</taxon>
        <taxon>Digenea</taxon>
        <taxon>Strigeidida</taxon>
        <taxon>Schistosomatoidea</taxon>
        <taxon>Schistosomatidae</taxon>
        <taxon>Schistosoma</taxon>
    </lineage>
</organism>
<dbReference type="GO" id="GO:0005730">
    <property type="term" value="C:nucleolus"/>
    <property type="evidence" value="ECO:0007669"/>
    <property type="project" value="TreeGrafter"/>
</dbReference>
<dbReference type="SUPFAM" id="SSF142921">
    <property type="entry name" value="WGR domain-like"/>
    <property type="match status" value="1"/>
</dbReference>
<dbReference type="Proteomes" id="UP000050790">
    <property type="component" value="Unassembled WGS sequence"/>
</dbReference>
<evidence type="ECO:0000256" key="9">
    <source>
        <dbReference type="ARBA" id="ARBA00022833"/>
    </source>
</evidence>
<dbReference type="GO" id="GO:0070212">
    <property type="term" value="P:protein poly-ADP-ribosylation"/>
    <property type="evidence" value="ECO:0007669"/>
    <property type="project" value="TreeGrafter"/>
</dbReference>
<evidence type="ECO:0000256" key="5">
    <source>
        <dbReference type="ARBA" id="ARBA00022723"/>
    </source>
</evidence>
<dbReference type="InterPro" id="IPR012317">
    <property type="entry name" value="Poly(ADP-ribose)pol_cat_dom"/>
</dbReference>
<dbReference type="SUPFAM" id="SSF56399">
    <property type="entry name" value="ADP-ribosylation"/>
    <property type="match status" value="1"/>
</dbReference>
<dbReference type="PANTHER" id="PTHR10459:SF60">
    <property type="entry name" value="POLY [ADP-RIBOSE] POLYMERASE 2"/>
    <property type="match status" value="1"/>
</dbReference>
<dbReference type="PANTHER" id="PTHR10459">
    <property type="entry name" value="DNA LIGASE"/>
    <property type="match status" value="1"/>
</dbReference>
<dbReference type="PROSITE" id="PS51059">
    <property type="entry name" value="PARP_CATALYTIC"/>
    <property type="match status" value="1"/>
</dbReference>
<dbReference type="Gene3D" id="1.20.142.10">
    <property type="entry name" value="Poly(ADP-ribose) polymerase, regulatory domain"/>
    <property type="match status" value="1"/>
</dbReference>
<keyword evidence="5" id="KW-0479">Metal-binding</keyword>
<dbReference type="AlphaFoldDB" id="A0AA85A5M0"/>
<reference evidence="20" key="1">
    <citation type="submission" date="2023-11" db="UniProtKB">
        <authorList>
            <consortium name="WormBaseParasite"/>
        </authorList>
    </citation>
    <scope>IDENTIFICATION</scope>
</reference>
<evidence type="ECO:0000256" key="7">
    <source>
        <dbReference type="ARBA" id="ARBA00022765"/>
    </source>
</evidence>
<dbReference type="FunFam" id="3.90.228.10:FF:000002">
    <property type="entry name" value="Poly [ADP-ribose] polymerase"/>
    <property type="match status" value="1"/>
</dbReference>
<evidence type="ECO:0000259" key="18">
    <source>
        <dbReference type="PROSITE" id="PS51977"/>
    </source>
</evidence>
<evidence type="ECO:0000256" key="15">
    <source>
        <dbReference type="RuleBase" id="RU362114"/>
    </source>
</evidence>
<evidence type="ECO:0000256" key="3">
    <source>
        <dbReference type="ARBA" id="ARBA00022679"/>
    </source>
</evidence>
<dbReference type="GO" id="GO:0016779">
    <property type="term" value="F:nucleotidyltransferase activity"/>
    <property type="evidence" value="ECO:0007669"/>
    <property type="project" value="UniProtKB-KW"/>
</dbReference>
<dbReference type="GO" id="GO:0003950">
    <property type="term" value="F:NAD+ poly-ADP-ribosyltransferase activity"/>
    <property type="evidence" value="ECO:0007669"/>
    <property type="project" value="UniProtKB-UniRule"/>
</dbReference>
<dbReference type="EC" id="2.4.2.-" evidence="15"/>
<comment type="similarity">
    <text evidence="13">Belongs to the ARTD/PARP family.</text>
</comment>
<sequence>MDERLVSEYSVQSSNAAAFLNVKCFCDYPPMKRPLKVQQPADNEEDESESFKKVRRVVCKGKAPVDVECVAKVNSAYVYYEGDDIYDAMLNQTNVQNNNNKYYIIQLLKDESINNYSVWFRWGRVGKSGQNKLENFGGNLQAAKSCFEKKFLDKTLNQWGERKNFIKHNGKYDMVEIDYGVQDENATAKKKKVKEVKSRLPVAVQVLMKLICDFSNMEQVMTELKYDSRRAPLGKLSKSQIRAGYTALDNISQMIGALSALSQACSTETETKPRGRVKRIVKTNVGDKRKLEEQLLLACNDFYTRIPHDFGMRIPPVIRTMPEVKSKIELLEALSDIEFAVNILKNNQSSTENIIDVNYKRLNCDIKPLRSTDPMYSLLVDYMHETHGVTHNWYTLEILDIFECQKSAEQGEFKDYGNRMLLWHGSRLTNWVGILGRGLQIAPPEAPSSGYMFGKGVYFADCSSKSANYVYPTQANNVGLMIVCEVSLGKQRELYQSCSNAHENLADYHSVKGVGKWRTDSATWKTLNDGVIVPCGKLIQAPEIEANKCTLQFNEYIVYCVNQIRLRYLLKVKFNFVH</sequence>
<dbReference type="InterPro" id="IPR050800">
    <property type="entry name" value="ARTD/PARP"/>
</dbReference>
<dbReference type="FunFam" id="2.20.140.10:FF:000001">
    <property type="entry name" value="Poly [ADP-ribose] polymerase"/>
    <property type="match status" value="1"/>
</dbReference>
<protein>
    <recommendedName>
        <fullName evidence="15">Poly [ADP-ribose] polymerase</fullName>
        <shortName evidence="15">PARP</shortName>
        <ecNumber evidence="15">2.4.2.-</ecNumber>
    </recommendedName>
</protein>
<dbReference type="CDD" id="cd01437">
    <property type="entry name" value="parp_like"/>
    <property type="match status" value="1"/>
</dbReference>
<comment type="catalytic activity">
    <reaction evidence="14">
        <text>NAD(+) + (ADP-D-ribosyl)n-acceptor = nicotinamide + (ADP-D-ribosyl)n+1-acceptor + H(+).</text>
        <dbReference type="EC" id="2.4.2.30"/>
    </reaction>
</comment>
<dbReference type="WBParaSite" id="SMRG1_650.1">
    <property type="protein sequence ID" value="SMRG1_650.1"/>
    <property type="gene ID" value="SMRG1_650"/>
</dbReference>
<dbReference type="GO" id="GO:0003677">
    <property type="term" value="F:DNA binding"/>
    <property type="evidence" value="ECO:0007669"/>
    <property type="project" value="UniProtKB-KW"/>
</dbReference>
<feature type="domain" description="PARP alpha-helical" evidence="17">
    <location>
        <begin position="197"/>
        <end position="345"/>
    </location>
</feature>
<dbReference type="GO" id="GO:0008270">
    <property type="term" value="F:zinc ion binding"/>
    <property type="evidence" value="ECO:0007669"/>
    <property type="project" value="UniProtKB-KW"/>
</dbReference>
<evidence type="ECO:0000256" key="14">
    <source>
        <dbReference type="ARBA" id="ARBA00033987"/>
    </source>
</evidence>
<accession>A0AA85A5M0</accession>
<evidence type="ECO:0000259" key="16">
    <source>
        <dbReference type="PROSITE" id="PS51059"/>
    </source>
</evidence>
<dbReference type="Gene3D" id="3.90.228.10">
    <property type="match status" value="1"/>
</dbReference>
<dbReference type="InterPro" id="IPR008893">
    <property type="entry name" value="WGR_domain"/>
</dbReference>
<dbReference type="Gene3D" id="2.20.140.10">
    <property type="entry name" value="WGR domain"/>
    <property type="match status" value="1"/>
</dbReference>
<dbReference type="Pfam" id="PF05406">
    <property type="entry name" value="WGR"/>
    <property type="match status" value="1"/>
</dbReference>
<dbReference type="FunFam" id="1.20.142.10:FF:000002">
    <property type="entry name" value="Poly [ADP-ribose] polymerase"/>
    <property type="match status" value="1"/>
</dbReference>
<evidence type="ECO:0000256" key="12">
    <source>
        <dbReference type="ARBA" id="ARBA00023242"/>
    </source>
</evidence>
<evidence type="ECO:0000256" key="13">
    <source>
        <dbReference type="ARBA" id="ARBA00024347"/>
    </source>
</evidence>
<dbReference type="Pfam" id="PF00644">
    <property type="entry name" value="PARP"/>
    <property type="match status" value="1"/>
</dbReference>
<evidence type="ECO:0000256" key="1">
    <source>
        <dbReference type="ARBA" id="ARBA00004123"/>
    </source>
</evidence>
<name>A0AA85A5M0_9TREM</name>
<feature type="domain" description="PARP catalytic" evidence="16">
    <location>
        <begin position="353"/>
        <end position="578"/>
    </location>
</feature>
<dbReference type="SUPFAM" id="SSF47587">
    <property type="entry name" value="Domain of poly(ADP-ribose) polymerase"/>
    <property type="match status" value="1"/>
</dbReference>
<keyword evidence="10 15" id="KW-0520">NAD</keyword>
<dbReference type="GO" id="GO:0006302">
    <property type="term" value="P:double-strand break repair"/>
    <property type="evidence" value="ECO:0007669"/>
    <property type="project" value="TreeGrafter"/>
</dbReference>
<evidence type="ECO:0000256" key="2">
    <source>
        <dbReference type="ARBA" id="ARBA00022676"/>
    </source>
</evidence>
<dbReference type="InterPro" id="IPR036930">
    <property type="entry name" value="WGR_dom_sf"/>
</dbReference>
<dbReference type="CDD" id="cd08003">
    <property type="entry name" value="WGR_PARP2_like"/>
    <property type="match status" value="1"/>
</dbReference>
<keyword evidence="6" id="KW-0677">Repeat</keyword>
<keyword evidence="9" id="KW-0862">Zinc</keyword>
<dbReference type="Pfam" id="PF02877">
    <property type="entry name" value="PARP_reg"/>
    <property type="match status" value="1"/>
</dbReference>
<keyword evidence="12" id="KW-0539">Nucleus</keyword>
<proteinExistence type="inferred from homology"/>
<keyword evidence="8" id="KW-0863">Zinc-finger</keyword>
<evidence type="ECO:0000256" key="8">
    <source>
        <dbReference type="ARBA" id="ARBA00022771"/>
    </source>
</evidence>
<evidence type="ECO:0000313" key="20">
    <source>
        <dbReference type="WBParaSite" id="SMRG1_650.1"/>
    </source>
</evidence>
<evidence type="ECO:0000256" key="4">
    <source>
        <dbReference type="ARBA" id="ARBA00022695"/>
    </source>
</evidence>
<feature type="domain" description="WGR" evidence="18">
    <location>
        <begin position="75"/>
        <end position="172"/>
    </location>
</feature>
<keyword evidence="11" id="KW-0238">DNA-binding</keyword>